<keyword evidence="2 4" id="KW-0238">DNA-binding</keyword>
<dbReference type="Proteomes" id="UP001249291">
    <property type="component" value="Unassembled WGS sequence"/>
</dbReference>
<gene>
    <name evidence="6" type="ORF">QE375_003004</name>
</gene>
<evidence type="ECO:0000259" key="5">
    <source>
        <dbReference type="PROSITE" id="PS50977"/>
    </source>
</evidence>
<dbReference type="PANTHER" id="PTHR30055">
    <property type="entry name" value="HTH-TYPE TRANSCRIPTIONAL REGULATOR RUTR"/>
    <property type="match status" value="1"/>
</dbReference>
<dbReference type="InterPro" id="IPR050109">
    <property type="entry name" value="HTH-type_TetR-like_transc_reg"/>
</dbReference>
<evidence type="ECO:0000256" key="2">
    <source>
        <dbReference type="ARBA" id="ARBA00023125"/>
    </source>
</evidence>
<feature type="DNA-binding region" description="H-T-H motif" evidence="4">
    <location>
        <begin position="37"/>
        <end position="56"/>
    </location>
</feature>
<dbReference type="SUPFAM" id="SSF46689">
    <property type="entry name" value="Homeodomain-like"/>
    <property type="match status" value="1"/>
</dbReference>
<dbReference type="EMBL" id="JAVIZQ010000001">
    <property type="protein sequence ID" value="MDR6143450.1"/>
    <property type="molecule type" value="Genomic_DNA"/>
</dbReference>
<sequence>MTGKRGRPSAGEANARDERVVDVVVSLLSDEGFEALTFDRVAADAHVAKRTLYGVFGDRAGLVRAAILRQHAYLGEAGDAGDDLRSACRAILAHLLGDEAIGIHRAIIAAAARHPSLAVEFYDEGPGRAQGFIASHLPADAVVTAEFLFAALLGELHRRRLLGLAGPPTPAEIDTQVDVVLRSSGLPVGA</sequence>
<dbReference type="PANTHER" id="PTHR30055:SF234">
    <property type="entry name" value="HTH-TYPE TRANSCRIPTIONAL REGULATOR BETI"/>
    <property type="match status" value="1"/>
</dbReference>
<accession>A0ABU1HTS8</accession>
<protein>
    <submittedName>
        <fullName evidence="6">TetR/AcrR family transcriptional repressor of mexJK operon</fullName>
    </submittedName>
</protein>
<dbReference type="InterPro" id="IPR039536">
    <property type="entry name" value="TetR_C_Proteobacteria"/>
</dbReference>
<organism evidence="6 7">
    <name type="scientific">Microbacterium foliorum</name>
    <dbReference type="NCBI Taxonomy" id="104336"/>
    <lineage>
        <taxon>Bacteria</taxon>
        <taxon>Bacillati</taxon>
        <taxon>Actinomycetota</taxon>
        <taxon>Actinomycetes</taxon>
        <taxon>Micrococcales</taxon>
        <taxon>Microbacteriaceae</taxon>
        <taxon>Microbacterium</taxon>
    </lineage>
</organism>
<evidence type="ECO:0000256" key="1">
    <source>
        <dbReference type="ARBA" id="ARBA00023015"/>
    </source>
</evidence>
<evidence type="ECO:0000256" key="4">
    <source>
        <dbReference type="PROSITE-ProRule" id="PRU00335"/>
    </source>
</evidence>
<dbReference type="InterPro" id="IPR001647">
    <property type="entry name" value="HTH_TetR"/>
</dbReference>
<keyword evidence="1" id="KW-0805">Transcription regulation</keyword>
<comment type="caution">
    <text evidence="6">The sequence shown here is derived from an EMBL/GenBank/DDBJ whole genome shotgun (WGS) entry which is preliminary data.</text>
</comment>
<dbReference type="InterPro" id="IPR036271">
    <property type="entry name" value="Tet_transcr_reg_TetR-rel_C_sf"/>
</dbReference>
<dbReference type="PROSITE" id="PS50977">
    <property type="entry name" value="HTH_TETR_2"/>
    <property type="match status" value="1"/>
</dbReference>
<keyword evidence="3" id="KW-0804">Transcription</keyword>
<keyword evidence="7" id="KW-1185">Reference proteome</keyword>
<evidence type="ECO:0000313" key="7">
    <source>
        <dbReference type="Proteomes" id="UP001249291"/>
    </source>
</evidence>
<dbReference type="InterPro" id="IPR009057">
    <property type="entry name" value="Homeodomain-like_sf"/>
</dbReference>
<name>A0ABU1HTS8_9MICO</name>
<proteinExistence type="predicted"/>
<dbReference type="Gene3D" id="1.10.357.10">
    <property type="entry name" value="Tetracycline Repressor, domain 2"/>
    <property type="match status" value="1"/>
</dbReference>
<evidence type="ECO:0000256" key="3">
    <source>
        <dbReference type="ARBA" id="ARBA00023163"/>
    </source>
</evidence>
<feature type="domain" description="HTH tetR-type" evidence="5">
    <location>
        <begin position="14"/>
        <end position="74"/>
    </location>
</feature>
<reference evidence="6 7" key="1">
    <citation type="submission" date="2023-08" db="EMBL/GenBank/DDBJ databases">
        <title>Functional and genomic diversity of the sorghum phyllosphere microbiome.</title>
        <authorList>
            <person name="Shade A."/>
        </authorList>
    </citation>
    <scope>NUCLEOTIDE SEQUENCE [LARGE SCALE GENOMIC DNA]</scope>
    <source>
        <strain evidence="6 7">SORGH_AS_0445</strain>
    </source>
</reference>
<dbReference type="Pfam" id="PF14246">
    <property type="entry name" value="TetR_C_7"/>
    <property type="match status" value="1"/>
</dbReference>
<dbReference type="RefSeq" id="WP_309692522.1">
    <property type="nucleotide sequence ID" value="NZ_JAVIZQ010000001.1"/>
</dbReference>
<evidence type="ECO:0000313" key="6">
    <source>
        <dbReference type="EMBL" id="MDR6143450.1"/>
    </source>
</evidence>
<dbReference type="SUPFAM" id="SSF48498">
    <property type="entry name" value="Tetracyclin repressor-like, C-terminal domain"/>
    <property type="match status" value="1"/>
</dbReference>
<dbReference type="Pfam" id="PF00440">
    <property type="entry name" value="TetR_N"/>
    <property type="match status" value="1"/>
</dbReference>